<evidence type="ECO:0000313" key="2">
    <source>
        <dbReference type="Proteomes" id="UP000295696"/>
    </source>
</evidence>
<sequence length="82" mass="8740">MTGNTHPTVPQDFSIEVAENEGMPSRSIFRDSPLPAAPTPRLTGTLTLGLSRTRAATGGLWSAKEQAAIRHPFARLIAKTAV</sequence>
<protein>
    <submittedName>
        <fullName evidence="1">Uncharacterized protein</fullName>
    </submittedName>
</protein>
<name>A0A4R3J2W8_9RHOB</name>
<comment type="caution">
    <text evidence="1">The sequence shown here is derived from an EMBL/GenBank/DDBJ whole genome shotgun (WGS) entry which is preliminary data.</text>
</comment>
<proteinExistence type="predicted"/>
<dbReference type="Proteomes" id="UP000295696">
    <property type="component" value="Unassembled WGS sequence"/>
</dbReference>
<dbReference type="AlphaFoldDB" id="A0A4R3J2W8"/>
<accession>A0A4R3J2W8</accession>
<keyword evidence="2" id="KW-1185">Reference proteome</keyword>
<dbReference type="EMBL" id="SLZU01000023">
    <property type="protein sequence ID" value="TCS59021.1"/>
    <property type="molecule type" value="Genomic_DNA"/>
</dbReference>
<organism evidence="1 2">
    <name type="scientific">Primorskyibacter sedentarius</name>
    <dbReference type="NCBI Taxonomy" id="745311"/>
    <lineage>
        <taxon>Bacteria</taxon>
        <taxon>Pseudomonadati</taxon>
        <taxon>Pseudomonadota</taxon>
        <taxon>Alphaproteobacteria</taxon>
        <taxon>Rhodobacterales</taxon>
        <taxon>Roseobacteraceae</taxon>
        <taxon>Primorskyibacter</taxon>
    </lineage>
</organism>
<gene>
    <name evidence="1" type="ORF">EDD52_12351</name>
</gene>
<reference evidence="1 2" key="1">
    <citation type="submission" date="2019-03" db="EMBL/GenBank/DDBJ databases">
        <title>Genomic Encyclopedia of Type Strains, Phase IV (KMG-IV): sequencing the most valuable type-strain genomes for metagenomic binning, comparative biology and taxonomic classification.</title>
        <authorList>
            <person name="Goeker M."/>
        </authorList>
    </citation>
    <scope>NUCLEOTIDE SEQUENCE [LARGE SCALE GENOMIC DNA]</scope>
    <source>
        <strain evidence="1 2">DSM 104836</strain>
    </source>
</reference>
<evidence type="ECO:0000313" key="1">
    <source>
        <dbReference type="EMBL" id="TCS59021.1"/>
    </source>
</evidence>